<evidence type="ECO:0000313" key="3">
    <source>
        <dbReference type="Proteomes" id="UP000472271"/>
    </source>
</evidence>
<accession>A0A673C3Z2</accession>
<organism evidence="2 3">
    <name type="scientific">Sphaeramia orbicularis</name>
    <name type="common">orbiculate cardinalfish</name>
    <dbReference type="NCBI Taxonomy" id="375764"/>
    <lineage>
        <taxon>Eukaryota</taxon>
        <taxon>Metazoa</taxon>
        <taxon>Chordata</taxon>
        <taxon>Craniata</taxon>
        <taxon>Vertebrata</taxon>
        <taxon>Euteleostomi</taxon>
        <taxon>Actinopterygii</taxon>
        <taxon>Neopterygii</taxon>
        <taxon>Teleostei</taxon>
        <taxon>Neoteleostei</taxon>
        <taxon>Acanthomorphata</taxon>
        <taxon>Gobiaria</taxon>
        <taxon>Kurtiformes</taxon>
        <taxon>Apogonoidei</taxon>
        <taxon>Apogonidae</taxon>
        <taxon>Apogoninae</taxon>
        <taxon>Sphaeramia</taxon>
    </lineage>
</organism>
<proteinExistence type="predicted"/>
<evidence type="ECO:0000256" key="1">
    <source>
        <dbReference type="SAM" id="MobiDB-lite"/>
    </source>
</evidence>
<dbReference type="InParanoid" id="A0A673C3Z2"/>
<name>A0A673C3Z2_9TELE</name>
<feature type="region of interest" description="Disordered" evidence="1">
    <location>
        <begin position="75"/>
        <end position="114"/>
    </location>
</feature>
<keyword evidence="3" id="KW-1185">Reference proteome</keyword>
<reference evidence="2" key="1">
    <citation type="submission" date="2025-08" db="UniProtKB">
        <authorList>
            <consortium name="Ensembl"/>
        </authorList>
    </citation>
    <scope>IDENTIFICATION</scope>
</reference>
<evidence type="ECO:0000313" key="2">
    <source>
        <dbReference type="Ensembl" id="ENSSORP00005047023.1"/>
    </source>
</evidence>
<dbReference type="Proteomes" id="UP000472271">
    <property type="component" value="Unassembled WGS sequence"/>
</dbReference>
<dbReference type="Ensembl" id="ENSSORT00005048194.1">
    <property type="protein sequence ID" value="ENSSORP00005047023.1"/>
    <property type="gene ID" value="ENSSORG00005021521.1"/>
</dbReference>
<sequence>ENGKSVQNSHQTDHFQILVSQVKGQKMNYPPTKRLRGLNHDVAANFDDPFGDDEDFSQAELDEIDIIASQAITSATAGGAGQGSRGMHTRHFPQATPLSVRLSGKNKPAQHGGV</sequence>
<dbReference type="AlphaFoldDB" id="A0A673C3Z2"/>
<reference evidence="2" key="2">
    <citation type="submission" date="2025-09" db="UniProtKB">
        <authorList>
            <consortium name="Ensembl"/>
        </authorList>
    </citation>
    <scope>IDENTIFICATION</scope>
</reference>
<protein>
    <submittedName>
        <fullName evidence="2">Uncharacterized protein</fullName>
    </submittedName>
</protein>